<evidence type="ECO:0000256" key="5">
    <source>
        <dbReference type="ARBA" id="ARBA00022898"/>
    </source>
</evidence>
<keyword evidence="4 6" id="KW-0808">Transferase</keyword>
<dbReference type="PROSITE" id="PS00105">
    <property type="entry name" value="AA_TRANSFER_CLASS_1"/>
    <property type="match status" value="1"/>
</dbReference>
<dbReference type="InterPro" id="IPR022518">
    <property type="entry name" value="Aspartate_4-decarboxylase"/>
</dbReference>
<dbReference type="InterPro" id="IPR004838">
    <property type="entry name" value="NHTrfase_class1_PyrdxlP-BS"/>
</dbReference>
<protein>
    <recommendedName>
        <fullName evidence="6">Aminotransferase</fullName>
        <ecNumber evidence="6">2.6.1.-</ecNumber>
    </recommendedName>
</protein>
<dbReference type="InterPro" id="IPR015421">
    <property type="entry name" value="PyrdxlP-dep_Trfase_major"/>
</dbReference>
<evidence type="ECO:0000256" key="2">
    <source>
        <dbReference type="ARBA" id="ARBA00007441"/>
    </source>
</evidence>
<dbReference type="CDD" id="cd00609">
    <property type="entry name" value="AAT_like"/>
    <property type="match status" value="1"/>
</dbReference>
<dbReference type="NCBIfam" id="NF006755">
    <property type="entry name" value="PRK09275.1"/>
    <property type="match status" value="1"/>
</dbReference>
<comment type="caution">
    <text evidence="8">The sequence shown here is derived from an EMBL/GenBank/DDBJ whole genome shotgun (WGS) entry which is preliminary data.</text>
</comment>
<comment type="cofactor">
    <cofactor evidence="1 6">
        <name>pyridoxal 5'-phosphate</name>
        <dbReference type="ChEBI" id="CHEBI:597326"/>
    </cofactor>
</comment>
<organism evidence="8 9">
    <name type="scientific">Gordonia caeni</name>
    <dbReference type="NCBI Taxonomy" id="1007097"/>
    <lineage>
        <taxon>Bacteria</taxon>
        <taxon>Bacillati</taxon>
        <taxon>Actinomycetota</taxon>
        <taxon>Actinomycetes</taxon>
        <taxon>Mycobacteriales</taxon>
        <taxon>Gordoniaceae</taxon>
        <taxon>Gordonia</taxon>
    </lineage>
</organism>
<keyword evidence="9" id="KW-1185">Reference proteome</keyword>
<dbReference type="SUPFAM" id="SSF53383">
    <property type="entry name" value="PLP-dependent transferases"/>
    <property type="match status" value="1"/>
</dbReference>
<dbReference type="PANTHER" id="PTHR46383:SF1">
    <property type="entry name" value="ASPARTATE AMINOTRANSFERASE"/>
    <property type="match status" value="1"/>
</dbReference>
<gene>
    <name evidence="8" type="primary">aspD</name>
    <name evidence="8" type="ORF">GCM10022231_10120</name>
</gene>
<reference evidence="9" key="1">
    <citation type="journal article" date="2019" name="Int. J. Syst. Evol. Microbiol.">
        <title>The Global Catalogue of Microorganisms (GCM) 10K type strain sequencing project: providing services to taxonomists for standard genome sequencing and annotation.</title>
        <authorList>
            <consortium name="The Broad Institute Genomics Platform"/>
            <consortium name="The Broad Institute Genome Sequencing Center for Infectious Disease"/>
            <person name="Wu L."/>
            <person name="Ma J."/>
        </authorList>
    </citation>
    <scope>NUCLEOTIDE SEQUENCE [LARGE SCALE GENOMIC DNA]</scope>
    <source>
        <strain evidence="9">JCM 16923</strain>
    </source>
</reference>
<accession>A0ABP7NTD8</accession>
<dbReference type="NCBIfam" id="TIGR03801">
    <property type="entry name" value="asp_4_decarbox"/>
    <property type="match status" value="1"/>
</dbReference>
<evidence type="ECO:0000259" key="7">
    <source>
        <dbReference type="Pfam" id="PF00155"/>
    </source>
</evidence>
<dbReference type="Proteomes" id="UP001418444">
    <property type="component" value="Unassembled WGS sequence"/>
</dbReference>
<dbReference type="Gene3D" id="3.40.640.10">
    <property type="entry name" value="Type I PLP-dependent aspartate aminotransferase-like (Major domain)"/>
    <property type="match status" value="1"/>
</dbReference>
<keyword evidence="3 6" id="KW-0032">Aminotransferase</keyword>
<dbReference type="InterPro" id="IPR015424">
    <property type="entry name" value="PyrdxlP-dep_Trfase"/>
</dbReference>
<sequence length="548" mass="60080">MANTPPIPGRDREQQLEQLSPFELRESLIALGTEEQRRAARPLLDAGRGNPNFLTAAPREAFFQLGLFAVEDSRAAGSWSTDLVAQPSPSGIAARLQSWLDARPEAPGVQMLGATLVWAKDQGWDLDAFVYEFVDGILGAHYAVPPAMLEYCSKIAARYLGSIMGDGFPGPDEVDVFATEGGTAAMCYIFDTLFTNELLSPGDSVAIMAPVFTPYLDIAALPEYALNQVLIHADATFPDGKHSWQFSPEQVDKLRDPAVKLLVCINPTNPPSVRIADDTIAKIAEIVREDNPGLIIITDDVYATFIDGFRSLSAVVPDNTILVYSLSKYFGATGWRLGLVATSRTTVLDQALAKLPEQTKHLLAQRYSSLTDDAEALTFAQRLVADSRDVALNHTAGISQPQQVQLALFALFDMLDTERVYRSAAMKLIADRLAALLEGLDITLHPDPLRTGYYIELDFMAYVHKHYPPEFATFLDKTYEPADILFRLAAQSEIVALNGSGFDGPPWSIRLSLANLDEDDYRTIGQAIRRVGDDYAAEWRAASGTATQ</sequence>
<evidence type="ECO:0000256" key="6">
    <source>
        <dbReference type="RuleBase" id="RU000481"/>
    </source>
</evidence>
<dbReference type="Gene3D" id="3.90.1150.10">
    <property type="entry name" value="Aspartate Aminotransferase, domain 1"/>
    <property type="match status" value="1"/>
</dbReference>
<dbReference type="Pfam" id="PF00155">
    <property type="entry name" value="Aminotran_1_2"/>
    <property type="match status" value="1"/>
</dbReference>
<evidence type="ECO:0000256" key="1">
    <source>
        <dbReference type="ARBA" id="ARBA00001933"/>
    </source>
</evidence>
<comment type="similarity">
    <text evidence="2 6">Belongs to the class-I pyridoxal-phosphate-dependent aminotransferase family.</text>
</comment>
<name>A0ABP7NTD8_9ACTN</name>
<dbReference type="InterPro" id="IPR004839">
    <property type="entry name" value="Aminotransferase_I/II_large"/>
</dbReference>
<dbReference type="InterPro" id="IPR050596">
    <property type="entry name" value="AspAT/PAT-like"/>
</dbReference>
<dbReference type="RefSeq" id="WP_344781296.1">
    <property type="nucleotide sequence ID" value="NZ_BAAAZW010000003.1"/>
</dbReference>
<keyword evidence="5" id="KW-0663">Pyridoxal phosphate</keyword>
<dbReference type="PANTHER" id="PTHR46383">
    <property type="entry name" value="ASPARTATE AMINOTRANSFERASE"/>
    <property type="match status" value="1"/>
</dbReference>
<evidence type="ECO:0000256" key="4">
    <source>
        <dbReference type="ARBA" id="ARBA00022679"/>
    </source>
</evidence>
<evidence type="ECO:0000256" key="3">
    <source>
        <dbReference type="ARBA" id="ARBA00022576"/>
    </source>
</evidence>
<evidence type="ECO:0000313" key="9">
    <source>
        <dbReference type="Proteomes" id="UP001418444"/>
    </source>
</evidence>
<dbReference type="Gene3D" id="1.10.20.110">
    <property type="match status" value="1"/>
</dbReference>
<feature type="domain" description="Aminotransferase class I/classII large" evidence="7">
    <location>
        <begin position="181"/>
        <end position="378"/>
    </location>
</feature>
<evidence type="ECO:0000313" key="8">
    <source>
        <dbReference type="EMBL" id="GAA3953810.1"/>
    </source>
</evidence>
<dbReference type="EC" id="2.6.1.-" evidence="6"/>
<dbReference type="EMBL" id="BAAAZW010000003">
    <property type="protein sequence ID" value="GAA3953810.1"/>
    <property type="molecule type" value="Genomic_DNA"/>
</dbReference>
<dbReference type="InterPro" id="IPR015422">
    <property type="entry name" value="PyrdxlP-dep_Trfase_small"/>
</dbReference>
<proteinExistence type="inferred from homology"/>